<dbReference type="Proteomes" id="UP000465846">
    <property type="component" value="Chromosome"/>
</dbReference>
<organism evidence="2 3">
    <name type="scientific">Halogeometricum borinquense</name>
    <dbReference type="NCBI Taxonomy" id="60847"/>
    <lineage>
        <taxon>Archaea</taxon>
        <taxon>Methanobacteriati</taxon>
        <taxon>Methanobacteriota</taxon>
        <taxon>Stenosarchaea group</taxon>
        <taxon>Halobacteria</taxon>
        <taxon>Halobacteriales</taxon>
        <taxon>Haloferacaceae</taxon>
        <taxon>Halogeometricum</taxon>
    </lineage>
</organism>
<dbReference type="EMBL" id="CP048739">
    <property type="protein sequence ID" value="QIB75412.1"/>
    <property type="molecule type" value="Genomic_DNA"/>
</dbReference>
<accession>A0A6C0UIU3</accession>
<feature type="region of interest" description="Disordered" evidence="1">
    <location>
        <begin position="120"/>
        <end position="163"/>
    </location>
</feature>
<name>A0A6C0UIU3_9EURY</name>
<protein>
    <submittedName>
        <fullName evidence="2">Uncharacterized protein</fullName>
    </submittedName>
</protein>
<evidence type="ECO:0000256" key="1">
    <source>
        <dbReference type="SAM" id="MobiDB-lite"/>
    </source>
</evidence>
<proteinExistence type="predicted"/>
<gene>
    <name evidence="2" type="ORF">G3I44_14575</name>
</gene>
<reference evidence="2 3" key="1">
    <citation type="submission" date="2020-02" db="EMBL/GenBank/DDBJ databases">
        <title>Whole genome sequence of Halogeometricum borinquense strain wsp4.</title>
        <authorList>
            <person name="Verma D.K."/>
            <person name="Gopal K."/>
            <person name="Prasad E.S."/>
        </authorList>
    </citation>
    <scope>NUCLEOTIDE SEQUENCE [LARGE SCALE GENOMIC DNA]</scope>
    <source>
        <strain evidence="3">wsp4</strain>
    </source>
</reference>
<dbReference type="AlphaFoldDB" id="A0A6C0UIU3"/>
<evidence type="ECO:0000313" key="2">
    <source>
        <dbReference type="EMBL" id="QIB75412.1"/>
    </source>
</evidence>
<sequence>MMREGSIHEVISNASAVDVASLVQRLWEERGYETTLTFSGPDIHVEAVGETDEGATRTVRTWVDADGATERQLRVFVNACDRDEVEPHVVAAKTGLNSGVIPPGIATFDASGLAVELREAGVEPEDDETTEEEQETDWLGEPVDGSDGDDADDDEEETEEIDRREAVKTVASYVLVSLGSYLAVERLSDYVQSSPEARAAIRRHMTDLRGRLPRMDVSFDPNVTNQTRMNEAVPSRQSASGGDRPANATRIPYHELVADTAAFSGDAVRYEGTVDSVKEREETFQIDLLVAETEADEWTDAVACRWEIGTLFDDSMSVRLLENETVTVWGVVRGKTRATRYERALPLIETLDITRTGG</sequence>
<feature type="compositionally biased region" description="Acidic residues" evidence="1">
    <location>
        <begin position="122"/>
        <end position="160"/>
    </location>
</feature>
<evidence type="ECO:0000313" key="3">
    <source>
        <dbReference type="Proteomes" id="UP000465846"/>
    </source>
</evidence>